<evidence type="ECO:0000256" key="2">
    <source>
        <dbReference type="ARBA" id="ARBA00022649"/>
    </source>
</evidence>
<organism evidence="7">
    <name type="scientific">termite gut metagenome</name>
    <dbReference type="NCBI Taxonomy" id="433724"/>
    <lineage>
        <taxon>unclassified sequences</taxon>
        <taxon>metagenomes</taxon>
        <taxon>organismal metagenomes</taxon>
    </lineage>
</organism>
<keyword evidence="2" id="KW-1277">Toxin-antitoxin system</keyword>
<dbReference type="Gene3D" id="3.30.2310.20">
    <property type="entry name" value="RelE-like"/>
    <property type="match status" value="1"/>
</dbReference>
<dbReference type="EMBL" id="SNRY01002183">
    <property type="protein sequence ID" value="KAA6326343.1"/>
    <property type="molecule type" value="Genomic_DNA"/>
</dbReference>
<gene>
    <name evidence="7" type="ORF">EZS27_024538</name>
</gene>
<dbReference type="NCBIfam" id="TIGR02116">
    <property type="entry name" value="toxin_Txe_YoeB"/>
    <property type="match status" value="1"/>
</dbReference>
<protein>
    <recommendedName>
        <fullName evidence="6">Putative mRNA interferase YoeB</fullName>
    </recommendedName>
</protein>
<evidence type="ECO:0000256" key="6">
    <source>
        <dbReference type="ARBA" id="ARBA00030388"/>
    </source>
</evidence>
<dbReference type="GO" id="GO:0045892">
    <property type="term" value="P:negative regulation of DNA-templated transcription"/>
    <property type="evidence" value="ECO:0007669"/>
    <property type="project" value="TreeGrafter"/>
</dbReference>
<evidence type="ECO:0000256" key="3">
    <source>
        <dbReference type="ARBA" id="ARBA00022722"/>
    </source>
</evidence>
<sequence length="94" mass="11175">MEKYIIITSDEAKKHLALHYKFGNKVVIKRIERIFEELEEHPEIGIGQPERLKHNLSDKWSRRIDEKNRIIYQIERETVTVTVISAKGHYSDKS</sequence>
<evidence type="ECO:0000313" key="7">
    <source>
        <dbReference type="EMBL" id="KAA6326343.1"/>
    </source>
</evidence>
<keyword evidence="5 7" id="KW-0378">Hydrolase</keyword>
<keyword evidence="3" id="KW-0540">Nuclease</keyword>
<dbReference type="PANTHER" id="PTHR38039">
    <property type="entry name" value="TOXIN YOEB"/>
    <property type="match status" value="1"/>
</dbReference>
<comment type="similarity">
    <text evidence="1">Belongs to the YoeB family.</text>
</comment>
<dbReference type="GO" id="GO:0006401">
    <property type="term" value="P:RNA catabolic process"/>
    <property type="evidence" value="ECO:0007669"/>
    <property type="project" value="InterPro"/>
</dbReference>
<dbReference type="SUPFAM" id="SSF143011">
    <property type="entry name" value="RelE-like"/>
    <property type="match status" value="1"/>
</dbReference>
<dbReference type="Pfam" id="PF06769">
    <property type="entry name" value="YoeB_toxin"/>
    <property type="match status" value="1"/>
</dbReference>
<dbReference type="InterPro" id="IPR009614">
    <property type="entry name" value="YoeB_toxin"/>
</dbReference>
<proteinExistence type="inferred from homology"/>
<comment type="caution">
    <text evidence="7">The sequence shown here is derived from an EMBL/GenBank/DDBJ whole genome shotgun (WGS) entry which is preliminary data.</text>
</comment>
<evidence type="ECO:0000256" key="4">
    <source>
        <dbReference type="ARBA" id="ARBA00022759"/>
    </source>
</evidence>
<dbReference type="AlphaFoldDB" id="A0A5J4R0R4"/>
<dbReference type="GO" id="GO:0004519">
    <property type="term" value="F:endonuclease activity"/>
    <property type="evidence" value="ECO:0007669"/>
    <property type="project" value="UniProtKB-KW"/>
</dbReference>
<name>A0A5J4R0R4_9ZZZZ</name>
<accession>A0A5J4R0R4</accession>
<dbReference type="PANTHER" id="PTHR38039:SF1">
    <property type="entry name" value="TOXIN YOEB"/>
    <property type="match status" value="1"/>
</dbReference>
<dbReference type="GO" id="GO:0016787">
    <property type="term" value="F:hydrolase activity"/>
    <property type="evidence" value="ECO:0007669"/>
    <property type="project" value="UniProtKB-KW"/>
</dbReference>
<dbReference type="InterPro" id="IPR035093">
    <property type="entry name" value="RelE/ParE_toxin_dom_sf"/>
</dbReference>
<reference evidence="7" key="1">
    <citation type="submission" date="2019-03" db="EMBL/GenBank/DDBJ databases">
        <title>Single cell metagenomics reveals metabolic interactions within the superorganism composed of flagellate Streblomastix strix and complex community of Bacteroidetes bacteria on its surface.</title>
        <authorList>
            <person name="Treitli S.C."/>
            <person name="Kolisko M."/>
            <person name="Husnik F."/>
            <person name="Keeling P."/>
            <person name="Hampl V."/>
        </authorList>
    </citation>
    <scope>NUCLEOTIDE SEQUENCE</scope>
    <source>
        <strain evidence="7">STM</strain>
    </source>
</reference>
<evidence type="ECO:0000256" key="5">
    <source>
        <dbReference type="ARBA" id="ARBA00022801"/>
    </source>
</evidence>
<evidence type="ECO:0000256" key="1">
    <source>
        <dbReference type="ARBA" id="ARBA00008172"/>
    </source>
</evidence>
<keyword evidence="4" id="KW-0255">Endonuclease</keyword>